<sequence length="59" mass="6518">LTAGIADSKTAKILHINKGDPVVILNRHSYAKDKGLVEFRITTGRADMFSYRTTIGNLK</sequence>
<proteinExistence type="predicted"/>
<name>A0A382RRE6_9ZZZZ</name>
<dbReference type="SUPFAM" id="SSF64288">
    <property type="entry name" value="Chorismate lyase-like"/>
    <property type="match status" value="1"/>
</dbReference>
<dbReference type="AlphaFoldDB" id="A0A382RRE6"/>
<gene>
    <name evidence="2" type="ORF">METZ01_LOCUS352372</name>
</gene>
<dbReference type="GO" id="GO:0006355">
    <property type="term" value="P:regulation of DNA-templated transcription"/>
    <property type="evidence" value="ECO:0007669"/>
    <property type="project" value="InterPro"/>
</dbReference>
<dbReference type="Pfam" id="PF07702">
    <property type="entry name" value="UTRA"/>
    <property type="match status" value="1"/>
</dbReference>
<protein>
    <recommendedName>
        <fullName evidence="1">UbiC transcription regulator-associated domain-containing protein</fullName>
    </recommendedName>
</protein>
<evidence type="ECO:0000259" key="1">
    <source>
        <dbReference type="Pfam" id="PF07702"/>
    </source>
</evidence>
<dbReference type="EMBL" id="UINC01123205">
    <property type="protein sequence ID" value="SVC99518.1"/>
    <property type="molecule type" value="Genomic_DNA"/>
</dbReference>
<dbReference type="GO" id="GO:0003677">
    <property type="term" value="F:DNA binding"/>
    <property type="evidence" value="ECO:0007669"/>
    <property type="project" value="InterPro"/>
</dbReference>
<feature type="non-terminal residue" evidence="2">
    <location>
        <position position="1"/>
    </location>
</feature>
<feature type="domain" description="UbiC transcription regulator-associated" evidence="1">
    <location>
        <begin position="2"/>
        <end position="49"/>
    </location>
</feature>
<evidence type="ECO:0000313" key="2">
    <source>
        <dbReference type="EMBL" id="SVC99518.1"/>
    </source>
</evidence>
<dbReference type="InterPro" id="IPR028978">
    <property type="entry name" value="Chorismate_lyase_/UTRA_dom_sf"/>
</dbReference>
<accession>A0A382RRE6</accession>
<reference evidence="2" key="1">
    <citation type="submission" date="2018-05" db="EMBL/GenBank/DDBJ databases">
        <authorList>
            <person name="Lanie J.A."/>
            <person name="Ng W.-L."/>
            <person name="Kazmierczak K.M."/>
            <person name="Andrzejewski T.M."/>
            <person name="Davidsen T.M."/>
            <person name="Wayne K.J."/>
            <person name="Tettelin H."/>
            <person name="Glass J.I."/>
            <person name="Rusch D."/>
            <person name="Podicherti R."/>
            <person name="Tsui H.-C.T."/>
            <person name="Winkler M.E."/>
        </authorList>
    </citation>
    <scope>NUCLEOTIDE SEQUENCE</scope>
</reference>
<dbReference type="Gene3D" id="3.40.1410.10">
    <property type="entry name" value="Chorismate lyase-like"/>
    <property type="match status" value="1"/>
</dbReference>
<dbReference type="InterPro" id="IPR011663">
    <property type="entry name" value="UTRA"/>
</dbReference>
<organism evidence="2">
    <name type="scientific">marine metagenome</name>
    <dbReference type="NCBI Taxonomy" id="408172"/>
    <lineage>
        <taxon>unclassified sequences</taxon>
        <taxon>metagenomes</taxon>
        <taxon>ecological metagenomes</taxon>
    </lineage>
</organism>